<dbReference type="InterPro" id="IPR045851">
    <property type="entry name" value="AMP-bd_C_sf"/>
</dbReference>
<dbReference type="InterPro" id="IPR050237">
    <property type="entry name" value="ATP-dep_AMP-bd_enzyme"/>
</dbReference>
<evidence type="ECO:0000313" key="3">
    <source>
        <dbReference type="EMBL" id="MFD2415620.1"/>
    </source>
</evidence>
<dbReference type="Gene3D" id="3.40.50.12780">
    <property type="entry name" value="N-terminal domain of ligase-like"/>
    <property type="match status" value="1"/>
</dbReference>
<dbReference type="Proteomes" id="UP001597417">
    <property type="component" value="Unassembled WGS sequence"/>
</dbReference>
<proteinExistence type="predicted"/>
<dbReference type="RefSeq" id="WP_378261570.1">
    <property type="nucleotide sequence ID" value="NZ_JBHUKR010000004.1"/>
</dbReference>
<gene>
    <name evidence="3" type="ORF">ACFSXZ_04680</name>
</gene>
<dbReference type="NCBIfam" id="TIGR03098">
    <property type="entry name" value="ligase_PEP_1"/>
    <property type="match status" value="1"/>
</dbReference>
<sequence>MTMITRLPDLLARSAQRSPGAPALTARKTTISYADLYDRTERVAAGLHDLGLDRGERVAVFLDKRIETVVALFACSRAGGVFVPVNPVLRPRQVRHILDDCAVRVMVTSTDRLRALRAELAACKSLSHVLVLGDSPGEDKEAPYRVHSWPEIAERASQALCPPPSGVDTDMAAILYTSGSTGAPKGVVLSHRNLVVGAESVSTYLNNTAEDRILAVLPLSFDAGLSQLTTGFFAGAHVVLADYLLPGDVVRLCAKHHISGMVGVPPLWIQLAAQTWPSEAVAGMRYFANTGGRLPRVTLQRLRTIFPAAAPYLMYGLTEAFRSTYLDPREVDRRPDSIGRAIPNAEILVVREDGDLCGPGEPGELVHRGPLVALGYWNDAHRTAERFRPPPNRPVELSTPELAVWSGDVVVRDEEGFLYFVGRRDDMIKTSGYRVSPQEIEEVAYETGLVHDAVALGLEDEALGHRVVLVVTPRDPAGFDPAAVTARLRQELPGYMVPAEVMVRSALPHSPNGKFDRAVLRHELAASRPQEPA</sequence>
<protein>
    <submittedName>
        <fullName evidence="3">Acyl-CoA ligase (AMP-forming), exosortase A system-associated</fullName>
    </submittedName>
</protein>
<dbReference type="InterPro" id="IPR020845">
    <property type="entry name" value="AMP-binding_CS"/>
</dbReference>
<evidence type="ECO:0000259" key="2">
    <source>
        <dbReference type="Pfam" id="PF13193"/>
    </source>
</evidence>
<keyword evidence="3" id="KW-0436">Ligase</keyword>
<feature type="domain" description="AMP-dependent synthetase/ligase" evidence="1">
    <location>
        <begin position="12"/>
        <end position="377"/>
    </location>
</feature>
<evidence type="ECO:0000259" key="1">
    <source>
        <dbReference type="Pfam" id="PF00501"/>
    </source>
</evidence>
<dbReference type="PANTHER" id="PTHR43767">
    <property type="entry name" value="LONG-CHAIN-FATTY-ACID--COA LIGASE"/>
    <property type="match status" value="1"/>
</dbReference>
<dbReference type="SUPFAM" id="SSF56801">
    <property type="entry name" value="Acetyl-CoA synthetase-like"/>
    <property type="match status" value="1"/>
</dbReference>
<reference evidence="4" key="1">
    <citation type="journal article" date="2019" name="Int. J. Syst. Evol. Microbiol.">
        <title>The Global Catalogue of Microorganisms (GCM) 10K type strain sequencing project: providing services to taxonomists for standard genome sequencing and annotation.</title>
        <authorList>
            <consortium name="The Broad Institute Genomics Platform"/>
            <consortium name="The Broad Institute Genome Sequencing Center for Infectious Disease"/>
            <person name="Wu L."/>
            <person name="Ma J."/>
        </authorList>
    </citation>
    <scope>NUCLEOTIDE SEQUENCE [LARGE SCALE GENOMIC DNA]</scope>
    <source>
        <strain evidence="4">CGMCC 4.7645</strain>
    </source>
</reference>
<dbReference type="PANTHER" id="PTHR43767:SF1">
    <property type="entry name" value="NONRIBOSOMAL PEPTIDE SYNTHASE PES1 (EUROFUNG)-RELATED"/>
    <property type="match status" value="1"/>
</dbReference>
<dbReference type="InterPro" id="IPR000873">
    <property type="entry name" value="AMP-dep_synth/lig_dom"/>
</dbReference>
<dbReference type="Gene3D" id="3.30.300.30">
    <property type="match status" value="1"/>
</dbReference>
<dbReference type="Pfam" id="PF13193">
    <property type="entry name" value="AMP-binding_C"/>
    <property type="match status" value="1"/>
</dbReference>
<comment type="caution">
    <text evidence="3">The sequence shown here is derived from an EMBL/GenBank/DDBJ whole genome shotgun (WGS) entry which is preliminary data.</text>
</comment>
<name>A0ABW5FKU1_9PSEU</name>
<accession>A0ABW5FKU1</accession>
<dbReference type="GO" id="GO:0016874">
    <property type="term" value="F:ligase activity"/>
    <property type="evidence" value="ECO:0007669"/>
    <property type="project" value="UniProtKB-KW"/>
</dbReference>
<dbReference type="InterPro" id="IPR017529">
    <property type="entry name" value="AcylCoA_ligase_PEP_1"/>
</dbReference>
<feature type="domain" description="AMP-binding enzyme C-terminal" evidence="2">
    <location>
        <begin position="439"/>
        <end position="514"/>
    </location>
</feature>
<dbReference type="InterPro" id="IPR042099">
    <property type="entry name" value="ANL_N_sf"/>
</dbReference>
<organism evidence="3 4">
    <name type="scientific">Amycolatopsis pigmentata</name>
    <dbReference type="NCBI Taxonomy" id="450801"/>
    <lineage>
        <taxon>Bacteria</taxon>
        <taxon>Bacillati</taxon>
        <taxon>Actinomycetota</taxon>
        <taxon>Actinomycetes</taxon>
        <taxon>Pseudonocardiales</taxon>
        <taxon>Pseudonocardiaceae</taxon>
        <taxon>Amycolatopsis</taxon>
    </lineage>
</organism>
<dbReference type="Pfam" id="PF00501">
    <property type="entry name" value="AMP-binding"/>
    <property type="match status" value="1"/>
</dbReference>
<dbReference type="EMBL" id="JBHUKR010000004">
    <property type="protein sequence ID" value="MFD2415620.1"/>
    <property type="molecule type" value="Genomic_DNA"/>
</dbReference>
<dbReference type="InterPro" id="IPR025110">
    <property type="entry name" value="AMP-bd_C"/>
</dbReference>
<evidence type="ECO:0000313" key="4">
    <source>
        <dbReference type="Proteomes" id="UP001597417"/>
    </source>
</evidence>
<keyword evidence="4" id="KW-1185">Reference proteome</keyword>
<dbReference type="PROSITE" id="PS00455">
    <property type="entry name" value="AMP_BINDING"/>
    <property type="match status" value="1"/>
</dbReference>